<keyword evidence="4" id="KW-1185">Reference proteome</keyword>
<evidence type="ECO:0000256" key="2">
    <source>
        <dbReference type="SAM" id="MobiDB-lite"/>
    </source>
</evidence>
<organism evidence="3 4">
    <name type="scientific">Rhodocollybia butyracea</name>
    <dbReference type="NCBI Taxonomy" id="206335"/>
    <lineage>
        <taxon>Eukaryota</taxon>
        <taxon>Fungi</taxon>
        <taxon>Dikarya</taxon>
        <taxon>Basidiomycota</taxon>
        <taxon>Agaricomycotina</taxon>
        <taxon>Agaricomycetes</taxon>
        <taxon>Agaricomycetidae</taxon>
        <taxon>Agaricales</taxon>
        <taxon>Marasmiineae</taxon>
        <taxon>Omphalotaceae</taxon>
        <taxon>Rhodocollybia</taxon>
    </lineage>
</organism>
<evidence type="ECO:0000313" key="4">
    <source>
        <dbReference type="Proteomes" id="UP000772434"/>
    </source>
</evidence>
<comment type="caution">
    <text evidence="3">The sequence shown here is derived from an EMBL/GenBank/DDBJ whole genome shotgun (WGS) entry which is preliminary data.</text>
</comment>
<feature type="coiled-coil region" evidence="1">
    <location>
        <begin position="63"/>
        <end position="174"/>
    </location>
</feature>
<evidence type="ECO:0000313" key="3">
    <source>
        <dbReference type="EMBL" id="KAF9077656.1"/>
    </source>
</evidence>
<feature type="compositionally biased region" description="Polar residues" evidence="2">
    <location>
        <begin position="369"/>
        <end position="379"/>
    </location>
</feature>
<gene>
    <name evidence="3" type="ORF">BDP27DRAFT_483554</name>
</gene>
<feature type="region of interest" description="Disordered" evidence="2">
    <location>
        <begin position="211"/>
        <end position="258"/>
    </location>
</feature>
<sequence length="520" mass="57619">MTDLNFTTFEDGPSGPIRNSTSLPGETSRRTSMDTRTTRSSHSSSTRTKDRSKSSLKELALLLAVEKNKSESLRLSLDEARKQLDVQSRRIEETEKNLIETTSAFMRANKERLDALQEARVAVDERELYRAQLLAAQSDIDKARNVVKDIDERRVQAERDAAKYKRSARELREERLLFVAREEGRRMGFREGLQRARAEVGFFDIAEDGFVTPPTGTSLDDMDEDGNSFYNDDVDQEPEPVPQPMPADPPGAHQPQRYPQAPLQENLAPISLPPSNGTGQIHPTIVHNMPLSPRHPPASIPPDGMIPVDDPSGLIMLPPPHELSPAPPIMGLPPHQIPEDEPRIVPPPGSRRSSIYPSHSEYHPGQYYRGQSSPESNSTAMSQFDILTEPNMMANISPMSVIPEVASAFTSPSAPSMHGRDLQRSSSMHSTASTHRSPSTNPQTYTPRAVSDNDLPDANRYPTGSSPQVGRKQSTEYGFIFKVGPSNLQPSSGGKYLYKSAVSFSERHTTGLYETPFLRA</sequence>
<proteinExistence type="predicted"/>
<feature type="compositionally biased region" description="Basic and acidic residues" evidence="2">
    <location>
        <begin position="27"/>
        <end position="37"/>
    </location>
</feature>
<reference evidence="3" key="1">
    <citation type="submission" date="2020-11" db="EMBL/GenBank/DDBJ databases">
        <authorList>
            <consortium name="DOE Joint Genome Institute"/>
            <person name="Ahrendt S."/>
            <person name="Riley R."/>
            <person name="Andreopoulos W."/>
            <person name="Labutti K."/>
            <person name="Pangilinan J."/>
            <person name="Ruiz-Duenas F.J."/>
            <person name="Barrasa J.M."/>
            <person name="Sanchez-Garcia M."/>
            <person name="Camarero S."/>
            <person name="Miyauchi S."/>
            <person name="Serrano A."/>
            <person name="Linde D."/>
            <person name="Babiker R."/>
            <person name="Drula E."/>
            <person name="Ayuso-Fernandez I."/>
            <person name="Pacheco R."/>
            <person name="Padilla G."/>
            <person name="Ferreira P."/>
            <person name="Barriuso J."/>
            <person name="Kellner H."/>
            <person name="Castanera R."/>
            <person name="Alfaro M."/>
            <person name="Ramirez L."/>
            <person name="Pisabarro A.G."/>
            <person name="Kuo A."/>
            <person name="Tritt A."/>
            <person name="Lipzen A."/>
            <person name="He G."/>
            <person name="Yan M."/>
            <person name="Ng V."/>
            <person name="Cullen D."/>
            <person name="Martin F."/>
            <person name="Rosso M.-N."/>
            <person name="Henrissat B."/>
            <person name="Hibbett D."/>
            <person name="Martinez A.T."/>
            <person name="Grigoriev I.V."/>
        </authorList>
    </citation>
    <scope>NUCLEOTIDE SEQUENCE</scope>
    <source>
        <strain evidence="3">AH 40177</strain>
    </source>
</reference>
<feature type="compositionally biased region" description="Acidic residues" evidence="2">
    <location>
        <begin position="220"/>
        <end position="238"/>
    </location>
</feature>
<feature type="region of interest" description="Disordered" evidence="2">
    <location>
        <begin position="348"/>
        <end position="379"/>
    </location>
</feature>
<feature type="compositionally biased region" description="Polar residues" evidence="2">
    <location>
        <begin position="424"/>
        <end position="446"/>
    </location>
</feature>
<feature type="region of interest" description="Disordered" evidence="2">
    <location>
        <begin position="409"/>
        <end position="472"/>
    </location>
</feature>
<name>A0A9P5UFV3_9AGAR</name>
<keyword evidence="1" id="KW-0175">Coiled coil</keyword>
<dbReference type="Proteomes" id="UP000772434">
    <property type="component" value="Unassembled WGS sequence"/>
</dbReference>
<feature type="compositionally biased region" description="Pro residues" evidence="2">
    <location>
        <begin position="239"/>
        <end position="249"/>
    </location>
</feature>
<evidence type="ECO:0000256" key="1">
    <source>
        <dbReference type="SAM" id="Coils"/>
    </source>
</evidence>
<accession>A0A9P5UFV3</accession>
<feature type="compositionally biased region" description="Polar residues" evidence="2">
    <location>
        <begin position="462"/>
        <end position="472"/>
    </location>
</feature>
<feature type="region of interest" description="Disordered" evidence="2">
    <location>
        <begin position="1"/>
        <end position="54"/>
    </location>
</feature>
<dbReference type="EMBL" id="JADNRY010000003">
    <property type="protein sequence ID" value="KAF9077656.1"/>
    <property type="molecule type" value="Genomic_DNA"/>
</dbReference>
<dbReference type="AlphaFoldDB" id="A0A9P5UFV3"/>
<protein>
    <submittedName>
        <fullName evidence="3">Uncharacterized protein</fullName>
    </submittedName>
</protein>
<dbReference type="OrthoDB" id="3008370at2759"/>